<reference evidence="2" key="2">
    <citation type="journal article" date="2020" name="Nat. Commun.">
        <title>Large-scale genome sequencing of mycorrhizal fungi provides insights into the early evolution of symbiotic traits.</title>
        <authorList>
            <person name="Miyauchi S."/>
            <person name="Kiss E."/>
            <person name="Kuo A."/>
            <person name="Drula E."/>
            <person name="Kohler A."/>
            <person name="Sanchez-Garcia M."/>
            <person name="Morin E."/>
            <person name="Andreopoulos B."/>
            <person name="Barry K.W."/>
            <person name="Bonito G."/>
            <person name="Buee M."/>
            <person name="Carver A."/>
            <person name="Chen C."/>
            <person name="Cichocki N."/>
            <person name="Clum A."/>
            <person name="Culley D."/>
            <person name="Crous P.W."/>
            <person name="Fauchery L."/>
            <person name="Girlanda M."/>
            <person name="Hayes R.D."/>
            <person name="Keri Z."/>
            <person name="LaButti K."/>
            <person name="Lipzen A."/>
            <person name="Lombard V."/>
            <person name="Magnuson J."/>
            <person name="Maillard F."/>
            <person name="Murat C."/>
            <person name="Nolan M."/>
            <person name="Ohm R.A."/>
            <person name="Pangilinan J."/>
            <person name="Pereira M.F."/>
            <person name="Perotto S."/>
            <person name="Peter M."/>
            <person name="Pfister S."/>
            <person name="Riley R."/>
            <person name="Sitrit Y."/>
            <person name="Stielow J.B."/>
            <person name="Szollosi G."/>
            <person name="Zifcakova L."/>
            <person name="Stursova M."/>
            <person name="Spatafora J.W."/>
            <person name="Tedersoo L."/>
            <person name="Vaario L.M."/>
            <person name="Yamada A."/>
            <person name="Yan M."/>
            <person name="Wang P."/>
            <person name="Xu J."/>
            <person name="Bruns T."/>
            <person name="Baldrian P."/>
            <person name="Vilgalys R."/>
            <person name="Dunand C."/>
            <person name="Henrissat B."/>
            <person name="Grigoriev I.V."/>
            <person name="Hibbett D."/>
            <person name="Nagy L.G."/>
            <person name="Martin F.M."/>
        </authorList>
    </citation>
    <scope>NUCLEOTIDE SEQUENCE</scope>
    <source>
        <strain evidence="2">Prilba</strain>
    </source>
</reference>
<organism evidence="2 3">
    <name type="scientific">Russula ochroleuca</name>
    <dbReference type="NCBI Taxonomy" id="152965"/>
    <lineage>
        <taxon>Eukaryota</taxon>
        <taxon>Fungi</taxon>
        <taxon>Dikarya</taxon>
        <taxon>Basidiomycota</taxon>
        <taxon>Agaricomycotina</taxon>
        <taxon>Agaricomycetes</taxon>
        <taxon>Russulales</taxon>
        <taxon>Russulaceae</taxon>
        <taxon>Russula</taxon>
    </lineage>
</organism>
<proteinExistence type="predicted"/>
<dbReference type="AlphaFoldDB" id="A0A9P5JXJ5"/>
<evidence type="ECO:0000313" key="3">
    <source>
        <dbReference type="Proteomes" id="UP000759537"/>
    </source>
</evidence>
<feature type="region of interest" description="Disordered" evidence="1">
    <location>
        <begin position="27"/>
        <end position="54"/>
    </location>
</feature>
<accession>A0A9P5JXJ5</accession>
<evidence type="ECO:0000256" key="1">
    <source>
        <dbReference type="SAM" id="MobiDB-lite"/>
    </source>
</evidence>
<evidence type="ECO:0000313" key="2">
    <source>
        <dbReference type="EMBL" id="KAF8467517.1"/>
    </source>
</evidence>
<comment type="caution">
    <text evidence="2">The sequence shown here is derived from an EMBL/GenBank/DDBJ whole genome shotgun (WGS) entry which is preliminary data.</text>
</comment>
<protein>
    <submittedName>
        <fullName evidence="2">Uncharacterized protein</fullName>
    </submittedName>
</protein>
<gene>
    <name evidence="2" type="ORF">DFH94DRAFT_685929</name>
</gene>
<dbReference type="EMBL" id="WHVB01000036">
    <property type="protein sequence ID" value="KAF8467517.1"/>
    <property type="molecule type" value="Genomic_DNA"/>
</dbReference>
<keyword evidence="3" id="KW-1185">Reference proteome</keyword>
<name>A0A9P5JXJ5_9AGAM</name>
<sequence length="171" mass="18763">MLFDYISNLVRAFVFNTLTFTDTLALSPRHDRTPTLPSPAPAKQNPTTTRAKRTMGGWDAKARVVGTRKDALRSLNAYMHAEHPMPRRHTASTHAPYAGGPCQCAASMPACMQDTLDDAQPRHTHCMQDALVDARVHAGRPQTRGACKPDALVDTCVHRDAVTAVYTPIDE</sequence>
<reference evidence="2" key="1">
    <citation type="submission" date="2019-10" db="EMBL/GenBank/DDBJ databases">
        <authorList>
            <consortium name="DOE Joint Genome Institute"/>
            <person name="Kuo A."/>
            <person name="Miyauchi S."/>
            <person name="Kiss E."/>
            <person name="Drula E."/>
            <person name="Kohler A."/>
            <person name="Sanchez-Garcia M."/>
            <person name="Andreopoulos B."/>
            <person name="Barry K.W."/>
            <person name="Bonito G."/>
            <person name="Buee M."/>
            <person name="Carver A."/>
            <person name="Chen C."/>
            <person name="Cichocki N."/>
            <person name="Clum A."/>
            <person name="Culley D."/>
            <person name="Crous P.W."/>
            <person name="Fauchery L."/>
            <person name="Girlanda M."/>
            <person name="Hayes R."/>
            <person name="Keri Z."/>
            <person name="LaButti K."/>
            <person name="Lipzen A."/>
            <person name="Lombard V."/>
            <person name="Magnuson J."/>
            <person name="Maillard F."/>
            <person name="Morin E."/>
            <person name="Murat C."/>
            <person name="Nolan M."/>
            <person name="Ohm R."/>
            <person name="Pangilinan J."/>
            <person name="Pereira M."/>
            <person name="Perotto S."/>
            <person name="Peter M."/>
            <person name="Riley R."/>
            <person name="Sitrit Y."/>
            <person name="Stielow B."/>
            <person name="Szollosi G."/>
            <person name="Zifcakova L."/>
            <person name="Stursova M."/>
            <person name="Spatafora J.W."/>
            <person name="Tedersoo L."/>
            <person name="Vaario L.-M."/>
            <person name="Yamada A."/>
            <person name="Yan M."/>
            <person name="Wang P."/>
            <person name="Xu J."/>
            <person name="Bruns T."/>
            <person name="Baldrian P."/>
            <person name="Vilgalys R."/>
            <person name="Henrissat B."/>
            <person name="Grigoriev I.V."/>
            <person name="Hibbett D."/>
            <person name="Nagy L.G."/>
            <person name="Martin F.M."/>
        </authorList>
    </citation>
    <scope>NUCLEOTIDE SEQUENCE</scope>
    <source>
        <strain evidence="2">Prilba</strain>
    </source>
</reference>
<dbReference type="Proteomes" id="UP000759537">
    <property type="component" value="Unassembled WGS sequence"/>
</dbReference>